<gene>
    <name evidence="1" type="ORF">FGO68_gene8460</name>
</gene>
<name>A0A8J8SX94_HALGN</name>
<protein>
    <submittedName>
        <fullName evidence="1">Uncharacterized protein</fullName>
    </submittedName>
</protein>
<evidence type="ECO:0000313" key="1">
    <source>
        <dbReference type="EMBL" id="TNV73701.1"/>
    </source>
</evidence>
<keyword evidence="2" id="KW-1185">Reference proteome</keyword>
<dbReference type="SMART" id="SM00261">
    <property type="entry name" value="FU"/>
    <property type="match status" value="1"/>
</dbReference>
<reference evidence="1" key="1">
    <citation type="submission" date="2019-06" db="EMBL/GenBank/DDBJ databases">
        <authorList>
            <person name="Zheng W."/>
        </authorList>
    </citation>
    <scope>NUCLEOTIDE SEQUENCE</scope>
    <source>
        <strain evidence="1">QDHG01</strain>
    </source>
</reference>
<dbReference type="Proteomes" id="UP000785679">
    <property type="component" value="Unassembled WGS sequence"/>
</dbReference>
<sequence>MYIEEQTCRKCNSLCATCILGSAYNCTSCPRGYYLKILHSSAQTGMCKSLSEYSYKEFAILVHGNRSISSSKTLLKAGGLTDALQMAAELALNSSGVNVTIYLDPNVIHYITFNDTAFASPMHLKTHMPFSLNILPLGCIIQDSNPCPQKATIINKVGAAFTISVPEQGFVFRDIIFDGIDSVIDFTNTTDDMLCSISYNKTCCRVDENFGNVSCESVNNNTIKLKPVFNKFQQCFFRNNKGLFSVVHNDLRYQRKNETRRVQIQVSFILQQQSAYSFVSLKTCFMSQIRLCEWLQEHSSIFSTHQI</sequence>
<organism evidence="1 2">
    <name type="scientific">Halteria grandinella</name>
    <dbReference type="NCBI Taxonomy" id="5974"/>
    <lineage>
        <taxon>Eukaryota</taxon>
        <taxon>Sar</taxon>
        <taxon>Alveolata</taxon>
        <taxon>Ciliophora</taxon>
        <taxon>Intramacronucleata</taxon>
        <taxon>Spirotrichea</taxon>
        <taxon>Stichotrichia</taxon>
        <taxon>Sporadotrichida</taxon>
        <taxon>Halteriidae</taxon>
        <taxon>Halteria</taxon>
    </lineage>
</organism>
<comment type="caution">
    <text evidence="1">The sequence shown here is derived from an EMBL/GenBank/DDBJ whole genome shotgun (WGS) entry which is preliminary data.</text>
</comment>
<dbReference type="EMBL" id="RRYP01018281">
    <property type="protein sequence ID" value="TNV73701.1"/>
    <property type="molecule type" value="Genomic_DNA"/>
</dbReference>
<evidence type="ECO:0000313" key="2">
    <source>
        <dbReference type="Proteomes" id="UP000785679"/>
    </source>
</evidence>
<proteinExistence type="predicted"/>
<dbReference type="InterPro" id="IPR006212">
    <property type="entry name" value="Furin_repeat"/>
</dbReference>
<accession>A0A8J8SX94</accession>
<dbReference type="OrthoDB" id="300641at2759"/>
<dbReference type="CDD" id="cd00064">
    <property type="entry name" value="FU"/>
    <property type="match status" value="1"/>
</dbReference>
<dbReference type="AlphaFoldDB" id="A0A8J8SX94"/>